<protein>
    <submittedName>
        <fullName evidence="1">Uncharacterized protein</fullName>
    </submittedName>
</protein>
<reference evidence="1" key="1">
    <citation type="submission" date="2020-10" db="EMBL/GenBank/DDBJ databases">
        <authorList>
            <person name="Gilroy R."/>
        </authorList>
    </citation>
    <scope>NUCLEOTIDE SEQUENCE</scope>
    <source>
        <strain evidence="1">ChiGjej3B3-5194</strain>
    </source>
</reference>
<gene>
    <name evidence="1" type="ORF">IAD02_00695</name>
</gene>
<accession>A0A9D1JW52</accession>
<name>A0A9D1JW52_9PROT</name>
<proteinExistence type="predicted"/>
<organism evidence="1 2">
    <name type="scientific">Candidatus Enterousia intestinigallinarum</name>
    <dbReference type="NCBI Taxonomy" id="2840790"/>
    <lineage>
        <taxon>Bacteria</taxon>
        <taxon>Pseudomonadati</taxon>
        <taxon>Pseudomonadota</taxon>
        <taxon>Alphaproteobacteria</taxon>
        <taxon>Candidatus Enterousia</taxon>
    </lineage>
</organism>
<evidence type="ECO:0000313" key="1">
    <source>
        <dbReference type="EMBL" id="HIS70494.1"/>
    </source>
</evidence>
<comment type="caution">
    <text evidence="1">The sequence shown here is derived from an EMBL/GenBank/DDBJ whole genome shotgun (WGS) entry which is preliminary data.</text>
</comment>
<reference evidence="1" key="2">
    <citation type="journal article" date="2021" name="PeerJ">
        <title>Extensive microbial diversity within the chicken gut microbiome revealed by metagenomics and culture.</title>
        <authorList>
            <person name="Gilroy R."/>
            <person name="Ravi A."/>
            <person name="Getino M."/>
            <person name="Pursley I."/>
            <person name="Horton D.L."/>
            <person name="Alikhan N.F."/>
            <person name="Baker D."/>
            <person name="Gharbi K."/>
            <person name="Hall N."/>
            <person name="Watson M."/>
            <person name="Adriaenssens E.M."/>
            <person name="Foster-Nyarko E."/>
            <person name="Jarju S."/>
            <person name="Secka A."/>
            <person name="Antonio M."/>
            <person name="Oren A."/>
            <person name="Chaudhuri R.R."/>
            <person name="La Ragione R."/>
            <person name="Hildebrand F."/>
            <person name="Pallen M.J."/>
        </authorList>
    </citation>
    <scope>NUCLEOTIDE SEQUENCE</scope>
    <source>
        <strain evidence="1">ChiGjej3B3-5194</strain>
    </source>
</reference>
<dbReference type="Proteomes" id="UP000886742">
    <property type="component" value="Unassembled WGS sequence"/>
</dbReference>
<dbReference type="EMBL" id="DVJI01000004">
    <property type="protein sequence ID" value="HIS70494.1"/>
    <property type="molecule type" value="Genomic_DNA"/>
</dbReference>
<dbReference type="AlphaFoldDB" id="A0A9D1JW52"/>
<sequence length="71" mass="8210">MAEEPLNITDPNVRIATPETDEQLRKLEQEKMRAAELREQELLNKVGITDIFIDAAIKIKSLFTTRRVKTK</sequence>
<evidence type="ECO:0000313" key="2">
    <source>
        <dbReference type="Proteomes" id="UP000886742"/>
    </source>
</evidence>